<name>A0A9Q9M4Q6_LEICA</name>
<dbReference type="AlphaFoldDB" id="A0A9Q9M4Q6"/>
<keyword evidence="2" id="KW-0614">Plasmid</keyword>
<dbReference type="EMBL" id="CP081071">
    <property type="protein sequence ID" value="UWQ56033.1"/>
    <property type="molecule type" value="Genomic_DNA"/>
</dbReference>
<proteinExistence type="predicted"/>
<evidence type="ECO:0000313" key="2">
    <source>
        <dbReference type="EMBL" id="UWQ56033.1"/>
    </source>
</evidence>
<protein>
    <submittedName>
        <fullName evidence="2">Uncharacterized protein</fullName>
    </submittedName>
</protein>
<dbReference type="Proteomes" id="UP001058713">
    <property type="component" value="Plasmid unnamed1"/>
</dbReference>
<dbReference type="KEGG" id="lcae:K3721_18940"/>
<dbReference type="InterPro" id="IPR023346">
    <property type="entry name" value="Lysozyme-like_dom_sf"/>
</dbReference>
<sequence length="392" mass="42261">MMNFLKRAVPGQYRAAMPCHSRGMAWHSRATTPATGHFGASGSLKNMASQGSDTLELTKCQFWQSNQRLALIAALLREVWTFYEDRRAELGVAGPNLQGGLSQKPANEAAQSASIPLCGQRPRTALSALLIALLAPAAVSAGDWSNSGSFDLKETTEIRESLASAPASSQGGWNFATRESEWVALDAFERSRPGKQPPAPAAFHLPSGSNVEQLFALIAFAEAPGGRYDAIHHGAKVKPGKKPSQMTLAEIYAWIDRTPGQPHAIGNFQIIPSTLLNLQKRLGLPDGTRFSRDTQNRMAALLISDAGYQKFAAGRMSRSKFMDNLARIWAGLPLVSGKSAYHGYAGNRATITRAFYSEQMERIFGTGNSRIAAASHTPPPPALSARWTGLGK</sequence>
<geneLocation type="plasmid" evidence="2 3">
    <name>unnamed1</name>
</geneLocation>
<organism evidence="2 3">
    <name type="scientific">Leisingera caerulea</name>
    <name type="common">Phaeobacter caeruleus</name>
    <dbReference type="NCBI Taxonomy" id="506591"/>
    <lineage>
        <taxon>Bacteria</taxon>
        <taxon>Pseudomonadati</taxon>
        <taxon>Pseudomonadota</taxon>
        <taxon>Alphaproteobacteria</taxon>
        <taxon>Rhodobacterales</taxon>
        <taxon>Roseobacteraceae</taxon>
        <taxon>Leisingera</taxon>
    </lineage>
</organism>
<feature type="region of interest" description="Disordered" evidence="1">
    <location>
        <begin position="371"/>
        <end position="392"/>
    </location>
</feature>
<gene>
    <name evidence="2" type="ORF">K3721_18940</name>
</gene>
<accession>A0A9Q9M4Q6</accession>
<dbReference type="RefSeq" id="WP_259972812.1">
    <property type="nucleotide sequence ID" value="NZ_CP081071.1"/>
</dbReference>
<reference evidence="2" key="1">
    <citation type="submission" date="2021-08" db="EMBL/GenBank/DDBJ databases">
        <authorList>
            <person name="Nwanade C."/>
            <person name="Wang M."/>
            <person name="Masoudi A."/>
            <person name="Yu Z."/>
            <person name="Liu J."/>
        </authorList>
    </citation>
    <scope>NUCLEOTIDE SEQUENCE</scope>
    <source>
        <strain evidence="2">S122</strain>
        <plasmid evidence="2">unnamed1</plasmid>
    </source>
</reference>
<evidence type="ECO:0000256" key="1">
    <source>
        <dbReference type="SAM" id="MobiDB-lite"/>
    </source>
</evidence>
<evidence type="ECO:0000313" key="3">
    <source>
        <dbReference type="Proteomes" id="UP001058713"/>
    </source>
</evidence>
<dbReference type="Gene3D" id="1.10.530.10">
    <property type="match status" value="1"/>
</dbReference>
<dbReference type="SUPFAM" id="SSF53955">
    <property type="entry name" value="Lysozyme-like"/>
    <property type="match status" value="1"/>
</dbReference>